<dbReference type="Pfam" id="PF00759">
    <property type="entry name" value="Glyco_hydro_9"/>
    <property type="match status" value="1"/>
</dbReference>
<keyword evidence="13" id="KW-1185">Reference proteome</keyword>
<evidence type="ECO:0000256" key="8">
    <source>
        <dbReference type="PROSITE-ProRule" id="PRU10060"/>
    </source>
</evidence>
<evidence type="ECO:0000313" key="13">
    <source>
        <dbReference type="Proteomes" id="UP000239649"/>
    </source>
</evidence>
<gene>
    <name evidence="12" type="ORF">C2E20_4327</name>
</gene>
<sequence length="550" mass="58449">MYMRARDAVQAVALLVLCFAAMQASADAAVAPAAGRRRRGSSGGVPQAVLAAFNPASHGGVDAAGGGNTGTGSRPRPPPPMRRQAPPRSFSRSAYATVLDRSLRFYEAQRSGQLPANNRVRWRRSAHLTDAVPGGYYDAGDYIKHSLTTAQASLFLAWAALDFGTGMATARQTAAAMAAVKWATDYLLNCSATPNQIVGLIGDPDVDHDYWGRPDEYTGPRRAYVWTRAMPASDLLGMTSAAMTSASLLFRKSNVSYADQLLRKATELYSWGAAVQGLYSESYPGYDSSLYATNRYCDKLLLAAAWLGRATGNATYFGEARQWWLAALEEDGGPNVFVSWDSVAPAAAELLTGQAARLGAARVPGAAAYGSFLDGAFLKSWSVADGTSSSYGVTQTPGGLRRPVWSRWGNTRYSCNAAFVALLRAVQLSHTSQTRRSYVAFARSQLDYALGSAGRSFVVGWGARPPLRAHHPGASCPGRPQPCGWDAFDSPAPNPLVLHGALVAGPAGPGDDTYRDKRDDYVTNEVAIDYNSGFSGALAGMVQVLAPAAS</sequence>
<dbReference type="SUPFAM" id="SSF48208">
    <property type="entry name" value="Six-hairpin glycosidases"/>
    <property type="match status" value="1"/>
</dbReference>
<dbReference type="PROSITE" id="PS00698">
    <property type="entry name" value="GH9_3"/>
    <property type="match status" value="1"/>
</dbReference>
<proteinExistence type="inferred from homology"/>
<dbReference type="InterPro" id="IPR033126">
    <property type="entry name" value="Glyco_hydro_9_Asp/Glu_AS"/>
</dbReference>
<evidence type="ECO:0000313" key="12">
    <source>
        <dbReference type="EMBL" id="PSC72455.1"/>
    </source>
</evidence>
<name>A0A2P6VED4_9CHLO</name>
<comment type="similarity">
    <text evidence="2 8 9">Belongs to the glycosyl hydrolase 9 (cellulase E) family.</text>
</comment>
<feature type="active site" evidence="8">
    <location>
        <position position="516"/>
    </location>
</feature>
<evidence type="ECO:0000256" key="3">
    <source>
        <dbReference type="ARBA" id="ARBA00022801"/>
    </source>
</evidence>
<dbReference type="EC" id="3.2.1.4" evidence="9"/>
<evidence type="ECO:0000256" key="6">
    <source>
        <dbReference type="ARBA" id="ARBA00023295"/>
    </source>
</evidence>
<evidence type="ECO:0000256" key="10">
    <source>
        <dbReference type="SAM" id="MobiDB-lite"/>
    </source>
</evidence>
<evidence type="ECO:0000256" key="4">
    <source>
        <dbReference type="ARBA" id="ARBA00023001"/>
    </source>
</evidence>
<feature type="region of interest" description="Disordered" evidence="10">
    <location>
        <begin position="56"/>
        <end position="90"/>
    </location>
</feature>
<comment type="catalytic activity">
    <reaction evidence="1 9">
        <text>Endohydrolysis of (1-&gt;4)-beta-D-glucosidic linkages in cellulose, lichenin and cereal beta-D-glucans.</text>
        <dbReference type="EC" id="3.2.1.4"/>
    </reaction>
</comment>
<dbReference type="GO" id="GO:0008810">
    <property type="term" value="F:cellulase activity"/>
    <property type="evidence" value="ECO:0007669"/>
    <property type="project" value="UniProtKB-EC"/>
</dbReference>
<dbReference type="OrthoDB" id="10257085at2759"/>
<evidence type="ECO:0000256" key="9">
    <source>
        <dbReference type="RuleBase" id="RU361166"/>
    </source>
</evidence>
<evidence type="ECO:0000256" key="2">
    <source>
        <dbReference type="ARBA" id="ARBA00007072"/>
    </source>
</evidence>
<keyword evidence="4 9" id="KW-0136">Cellulose degradation</keyword>
<evidence type="ECO:0000256" key="5">
    <source>
        <dbReference type="ARBA" id="ARBA00023277"/>
    </source>
</evidence>
<dbReference type="Gene3D" id="1.50.10.10">
    <property type="match status" value="1"/>
</dbReference>
<feature type="domain" description="Glycoside hydrolase family 9" evidence="11">
    <location>
        <begin position="95"/>
        <end position="538"/>
    </location>
</feature>
<protein>
    <recommendedName>
        <fullName evidence="9">Endoglucanase</fullName>
        <ecNumber evidence="9">3.2.1.4</ecNumber>
    </recommendedName>
</protein>
<feature type="active site" evidence="8">
    <location>
        <position position="525"/>
    </location>
</feature>
<keyword evidence="9" id="KW-0732">Signal</keyword>
<dbReference type="PANTHER" id="PTHR22298">
    <property type="entry name" value="ENDO-1,4-BETA-GLUCANASE"/>
    <property type="match status" value="1"/>
</dbReference>
<comment type="caution">
    <text evidence="12">The sequence shown here is derived from an EMBL/GenBank/DDBJ whole genome shotgun (WGS) entry which is preliminary data.</text>
</comment>
<evidence type="ECO:0000256" key="7">
    <source>
        <dbReference type="ARBA" id="ARBA00023326"/>
    </source>
</evidence>
<feature type="signal peptide" evidence="9">
    <location>
        <begin position="1"/>
        <end position="26"/>
    </location>
</feature>
<dbReference type="GO" id="GO:0030245">
    <property type="term" value="P:cellulose catabolic process"/>
    <property type="evidence" value="ECO:0007669"/>
    <property type="project" value="UniProtKB-KW"/>
</dbReference>
<dbReference type="InterPro" id="IPR012341">
    <property type="entry name" value="6hp_glycosidase-like_sf"/>
</dbReference>
<keyword evidence="5 8" id="KW-0119">Carbohydrate metabolism</keyword>
<keyword evidence="7 8" id="KW-0624">Polysaccharide degradation</keyword>
<feature type="chain" id="PRO_5015021892" description="Endoglucanase" evidence="9">
    <location>
        <begin position="27"/>
        <end position="550"/>
    </location>
</feature>
<accession>A0A2P6VED4</accession>
<evidence type="ECO:0000256" key="1">
    <source>
        <dbReference type="ARBA" id="ARBA00000966"/>
    </source>
</evidence>
<dbReference type="InterPro" id="IPR008928">
    <property type="entry name" value="6-hairpin_glycosidase_sf"/>
</dbReference>
<reference evidence="12 13" key="1">
    <citation type="journal article" date="2018" name="Plant J.">
        <title>Genome sequences of Chlorella sorokiniana UTEX 1602 and Micractinium conductrix SAG 241.80: implications to maltose excretion by a green alga.</title>
        <authorList>
            <person name="Arriola M.B."/>
            <person name="Velmurugan N."/>
            <person name="Zhang Y."/>
            <person name="Plunkett M.H."/>
            <person name="Hondzo H."/>
            <person name="Barney B.M."/>
        </authorList>
    </citation>
    <scope>NUCLEOTIDE SEQUENCE [LARGE SCALE GENOMIC DNA]</scope>
    <source>
        <strain evidence="12 13">SAG 241.80</strain>
    </source>
</reference>
<organism evidence="12 13">
    <name type="scientific">Micractinium conductrix</name>
    <dbReference type="NCBI Taxonomy" id="554055"/>
    <lineage>
        <taxon>Eukaryota</taxon>
        <taxon>Viridiplantae</taxon>
        <taxon>Chlorophyta</taxon>
        <taxon>core chlorophytes</taxon>
        <taxon>Trebouxiophyceae</taxon>
        <taxon>Chlorellales</taxon>
        <taxon>Chlorellaceae</taxon>
        <taxon>Chlorella clade</taxon>
        <taxon>Micractinium</taxon>
    </lineage>
</organism>
<dbReference type="InterPro" id="IPR001701">
    <property type="entry name" value="Glyco_hydro_9"/>
</dbReference>
<keyword evidence="3 8" id="KW-0378">Hydrolase</keyword>
<dbReference type="EMBL" id="LHPF02000010">
    <property type="protein sequence ID" value="PSC72455.1"/>
    <property type="molecule type" value="Genomic_DNA"/>
</dbReference>
<keyword evidence="6 8" id="KW-0326">Glycosidase</keyword>
<evidence type="ECO:0000259" key="11">
    <source>
        <dbReference type="Pfam" id="PF00759"/>
    </source>
</evidence>
<dbReference type="Proteomes" id="UP000239649">
    <property type="component" value="Unassembled WGS sequence"/>
</dbReference>
<dbReference type="AlphaFoldDB" id="A0A2P6VED4"/>